<dbReference type="GO" id="GO:0051539">
    <property type="term" value="F:4 iron, 4 sulfur cluster binding"/>
    <property type="evidence" value="ECO:0007669"/>
    <property type="project" value="UniProtKB-KW"/>
</dbReference>
<dbReference type="Proteomes" id="UP000645676">
    <property type="component" value="Unassembled WGS sequence"/>
</dbReference>
<reference evidence="6" key="1">
    <citation type="journal article" date="2020" name="bioRxiv">
        <title>A rank-normalized archaeal taxonomy based on genome phylogeny resolves widespread incomplete and uneven classifications.</title>
        <authorList>
            <person name="Rinke C."/>
            <person name="Chuvochina M."/>
            <person name="Mussig A.J."/>
            <person name="Chaumeil P.-A."/>
            <person name="Waite D.W."/>
            <person name="Whitman W.B."/>
            <person name="Parks D.H."/>
            <person name="Hugenholtz P."/>
        </authorList>
    </citation>
    <scope>NUCLEOTIDE SEQUENCE</scope>
    <source>
        <strain evidence="6">UBA8849</strain>
    </source>
</reference>
<accession>A0A832SV90</accession>
<dbReference type="GO" id="GO:0046872">
    <property type="term" value="F:metal ion binding"/>
    <property type="evidence" value="ECO:0007669"/>
    <property type="project" value="UniProtKB-KW"/>
</dbReference>
<evidence type="ECO:0000313" key="6">
    <source>
        <dbReference type="EMBL" id="HII59499.1"/>
    </source>
</evidence>
<dbReference type="SUPFAM" id="SSF54862">
    <property type="entry name" value="4Fe-4S ferredoxins"/>
    <property type="match status" value="1"/>
</dbReference>
<keyword evidence="4" id="KW-0411">Iron-sulfur</keyword>
<evidence type="ECO:0000256" key="2">
    <source>
        <dbReference type="ARBA" id="ARBA00022723"/>
    </source>
</evidence>
<organism evidence="6 7">
    <name type="scientific">Methanocaldococcus jannaschii</name>
    <dbReference type="NCBI Taxonomy" id="2190"/>
    <lineage>
        <taxon>Archaea</taxon>
        <taxon>Methanobacteriati</taxon>
        <taxon>Methanobacteriota</taxon>
        <taxon>Methanomada group</taxon>
        <taxon>Methanococci</taxon>
        <taxon>Methanococcales</taxon>
        <taxon>Methanocaldococcaceae</taxon>
        <taxon>Methanocaldococcus</taxon>
    </lineage>
</organism>
<keyword evidence="1" id="KW-0004">4Fe-4S</keyword>
<evidence type="ECO:0000256" key="3">
    <source>
        <dbReference type="ARBA" id="ARBA00023004"/>
    </source>
</evidence>
<evidence type="ECO:0000256" key="4">
    <source>
        <dbReference type="ARBA" id="ARBA00023014"/>
    </source>
</evidence>
<gene>
    <name evidence="6" type="ORF">HA335_02790</name>
</gene>
<dbReference type="Pfam" id="PF13187">
    <property type="entry name" value="Fer4_9"/>
    <property type="match status" value="1"/>
</dbReference>
<comment type="caution">
    <text evidence="6">The sequence shown here is derived from an EMBL/GenBank/DDBJ whole genome shotgun (WGS) entry which is preliminary data.</text>
</comment>
<evidence type="ECO:0000259" key="5">
    <source>
        <dbReference type="PROSITE" id="PS51379"/>
    </source>
</evidence>
<dbReference type="AlphaFoldDB" id="A0A832SV90"/>
<dbReference type="PROSITE" id="PS51379">
    <property type="entry name" value="4FE4S_FER_2"/>
    <property type="match status" value="2"/>
</dbReference>
<proteinExistence type="predicted"/>
<evidence type="ECO:0000313" key="7">
    <source>
        <dbReference type="Proteomes" id="UP000645676"/>
    </source>
</evidence>
<dbReference type="PANTHER" id="PTHR43687">
    <property type="entry name" value="ADENYLYLSULFATE REDUCTASE, BETA SUBUNIT"/>
    <property type="match status" value="1"/>
</dbReference>
<feature type="domain" description="4Fe-4S ferredoxin-type" evidence="5">
    <location>
        <begin position="50"/>
        <end position="80"/>
    </location>
</feature>
<dbReference type="SMR" id="A0A832SV90"/>
<dbReference type="InterPro" id="IPR050572">
    <property type="entry name" value="Fe-S_Ferredoxin"/>
</dbReference>
<feature type="domain" description="4Fe-4S ferredoxin-type" evidence="5">
    <location>
        <begin position="21"/>
        <end position="49"/>
    </location>
</feature>
<dbReference type="RefSeq" id="WP_010869553.1">
    <property type="nucleotide sequence ID" value="NC_000909.1"/>
</dbReference>
<dbReference type="Gene3D" id="3.30.70.20">
    <property type="match status" value="1"/>
</dbReference>
<dbReference type="EMBL" id="DUJR01000013">
    <property type="protein sequence ID" value="HII59499.1"/>
    <property type="molecule type" value="Genomic_DNA"/>
</dbReference>
<dbReference type="OMA" id="CKNNVFA"/>
<dbReference type="PANTHER" id="PTHR43687:SF5">
    <property type="entry name" value="4FE-4S FERREDOXIN-TYPE DOMAIN-CONTAINING PROTEIN"/>
    <property type="match status" value="1"/>
</dbReference>
<name>A0A832SV90_9EURY</name>
<keyword evidence="2" id="KW-0479">Metal-binding</keyword>
<keyword evidence="3" id="KW-0408">Iron</keyword>
<evidence type="ECO:0000256" key="1">
    <source>
        <dbReference type="ARBA" id="ARBA00022485"/>
    </source>
</evidence>
<dbReference type="InterPro" id="IPR017896">
    <property type="entry name" value="4Fe4S_Fe-S-bd"/>
</dbReference>
<protein>
    <submittedName>
        <fullName evidence="6">Ferredoxin family protein</fullName>
    </submittedName>
</protein>
<sequence>MLSKILGIFKGKEKIEEKSNKIIEIDYNKCKNCLSCYRVCKNNVFAIKNNRVVVKNENNCTKCGECLKVCRYGAIILYDA</sequence>